<gene>
    <name evidence="11" type="ORF">CP960_08500</name>
</gene>
<keyword evidence="4 9" id="KW-0812">Transmembrane</keyword>
<sequence>MGRRGLKSKVLAIVSICIIIAFTFLAYDSASSEYNSQYNSIKQRELQLATDSSKYIQSFFQSKIDIVNALAQELPSSDISHESKEIIDKLNLAIKAGNFYDVYLGIEDDGRLIQSDGTILSIEKDDYDSRTRPWYKQAIKEKKAGISKPYIDVSTKKLVVTVYTPFIKDNQILGVIGSDIFIDTIVQSVLNIKLKNSGFGYLVHDDGTLLIHKNTKLVNKQSVVFKQIKSKDKKLNFSEATLGDKELLTAYSSIKDTGWNFVIQLDKEEIYSEIYSSITKEVILYIVLLAIILSVLLFSLIKLLSPLQTLEEGLNFFFKYLKGEEKDIKILDIKSNDEFESMALKINEEMNQVSKSFEEDKLLIEEVKEVVNHINDGKLDVQVKKSTSNKSLNELKNILNEMIETINANVNSDINPILKVLEEYANLNFVNMIDNPDGKVSKGLNNLCLIITKMLKENKQNGQNLEESSKTLLKNVDILNKSSNDTAVSLEETAAAVEEITSTIINNTNRIGDMSEHSNDLLNSINQGNKLANSTAKSMDDINEQTQSIAEAITVIDQIAFQTNILSLNAAVEAATAGESGKGFAVVAQEVRNLASRSAQAANQIKTIVENATLKANEGKAISSEMIEGYKSLNENINKTTEAIKDISDASKEQKISIEQINDVITRLDQQTQNNASVASQTHNIAVTTANIATEILKAVNEKKFRE</sequence>
<dbReference type="InterPro" id="IPR051310">
    <property type="entry name" value="MCP_chemotaxis"/>
</dbReference>
<evidence type="ECO:0000256" key="9">
    <source>
        <dbReference type="SAM" id="Phobius"/>
    </source>
</evidence>
<comment type="similarity">
    <text evidence="7">Belongs to the methyl-accepting chemotaxis (MCP) protein family.</text>
</comment>
<dbReference type="InterPro" id="IPR004089">
    <property type="entry name" value="MCPsignal_dom"/>
</dbReference>
<feature type="transmembrane region" description="Helical" evidence="9">
    <location>
        <begin position="282"/>
        <end position="301"/>
    </location>
</feature>
<evidence type="ECO:0000256" key="2">
    <source>
        <dbReference type="ARBA" id="ARBA00022475"/>
    </source>
</evidence>
<accession>A0A2N1J1Z4</accession>
<organism evidence="11 12">
    <name type="scientific">Malaciobacter halophilus</name>
    <dbReference type="NCBI Taxonomy" id="197482"/>
    <lineage>
        <taxon>Bacteria</taxon>
        <taxon>Pseudomonadati</taxon>
        <taxon>Campylobacterota</taxon>
        <taxon>Epsilonproteobacteria</taxon>
        <taxon>Campylobacterales</taxon>
        <taxon>Arcobacteraceae</taxon>
        <taxon>Malaciobacter</taxon>
    </lineage>
</organism>
<dbReference type="RefSeq" id="WP_101184990.1">
    <property type="nucleotide sequence ID" value="NZ_CP031218.1"/>
</dbReference>
<comment type="subcellular location">
    <subcellularLocation>
        <location evidence="1">Cell membrane</location>
        <topology evidence="1">Multi-pass membrane protein</topology>
    </subcellularLocation>
</comment>
<dbReference type="KEGG" id="ahs:AHALO_1730"/>
<dbReference type="CDD" id="cd11386">
    <property type="entry name" value="MCP_signal"/>
    <property type="match status" value="1"/>
</dbReference>
<keyword evidence="8" id="KW-0807">Transducer</keyword>
<dbReference type="AlphaFoldDB" id="A0A2N1J1Z4"/>
<evidence type="ECO:0000256" key="4">
    <source>
        <dbReference type="ARBA" id="ARBA00022692"/>
    </source>
</evidence>
<dbReference type="SMART" id="SM00283">
    <property type="entry name" value="MA"/>
    <property type="match status" value="1"/>
</dbReference>
<name>A0A2N1J1Z4_9BACT</name>
<comment type="caution">
    <text evidence="11">The sequence shown here is derived from an EMBL/GenBank/DDBJ whole genome shotgun (WGS) entry which is preliminary data.</text>
</comment>
<dbReference type="PANTHER" id="PTHR43531">
    <property type="entry name" value="PROTEIN ICFG"/>
    <property type="match status" value="1"/>
</dbReference>
<dbReference type="SUPFAM" id="SSF103190">
    <property type="entry name" value="Sensory domain-like"/>
    <property type="match status" value="1"/>
</dbReference>
<keyword evidence="2" id="KW-1003">Cell membrane</keyword>
<evidence type="ECO:0000256" key="6">
    <source>
        <dbReference type="ARBA" id="ARBA00023136"/>
    </source>
</evidence>
<dbReference type="CDD" id="cd12913">
    <property type="entry name" value="PDC1_MCP_like"/>
    <property type="match status" value="1"/>
</dbReference>
<protein>
    <submittedName>
        <fullName evidence="11">Chemotaxis protein</fullName>
    </submittedName>
</protein>
<proteinExistence type="inferred from homology"/>
<dbReference type="GO" id="GO:0007165">
    <property type="term" value="P:signal transduction"/>
    <property type="evidence" value="ECO:0007669"/>
    <property type="project" value="UniProtKB-KW"/>
</dbReference>
<dbReference type="GO" id="GO:0006935">
    <property type="term" value="P:chemotaxis"/>
    <property type="evidence" value="ECO:0007669"/>
    <property type="project" value="UniProtKB-KW"/>
</dbReference>
<dbReference type="Gene3D" id="1.20.120.1530">
    <property type="match status" value="1"/>
</dbReference>
<dbReference type="Pfam" id="PF00015">
    <property type="entry name" value="MCPsignal"/>
    <property type="match status" value="1"/>
</dbReference>
<keyword evidence="5 9" id="KW-1133">Transmembrane helix</keyword>
<dbReference type="Gene3D" id="3.30.450.20">
    <property type="entry name" value="PAS domain"/>
    <property type="match status" value="2"/>
</dbReference>
<dbReference type="Pfam" id="PF02743">
    <property type="entry name" value="dCache_1"/>
    <property type="match status" value="1"/>
</dbReference>
<reference evidence="11 12" key="1">
    <citation type="submission" date="2017-09" db="EMBL/GenBank/DDBJ databases">
        <title>Genomics of the genus Arcobacter.</title>
        <authorList>
            <person name="Perez-Cataluna A."/>
            <person name="Figueras M.J."/>
            <person name="Salas-Masso N."/>
        </authorList>
    </citation>
    <scope>NUCLEOTIDE SEQUENCE [LARGE SCALE GENOMIC DNA]</scope>
    <source>
        <strain evidence="11 12">DSM 18005</strain>
    </source>
</reference>
<dbReference type="PANTHER" id="PTHR43531:SF11">
    <property type="entry name" value="METHYL-ACCEPTING CHEMOTAXIS PROTEIN 3"/>
    <property type="match status" value="1"/>
</dbReference>
<evidence type="ECO:0000256" key="1">
    <source>
        <dbReference type="ARBA" id="ARBA00004651"/>
    </source>
</evidence>
<dbReference type="PROSITE" id="PS50111">
    <property type="entry name" value="CHEMOTAXIS_TRANSDUC_2"/>
    <property type="match status" value="1"/>
</dbReference>
<evidence type="ECO:0000256" key="8">
    <source>
        <dbReference type="PROSITE-ProRule" id="PRU00284"/>
    </source>
</evidence>
<dbReference type="SUPFAM" id="SSF58104">
    <property type="entry name" value="Methyl-accepting chemotaxis protein (MCP) signaling domain"/>
    <property type="match status" value="1"/>
</dbReference>
<evidence type="ECO:0000256" key="5">
    <source>
        <dbReference type="ARBA" id="ARBA00022989"/>
    </source>
</evidence>
<dbReference type="OrthoDB" id="5348717at2"/>
<keyword evidence="3" id="KW-0145">Chemotaxis</keyword>
<dbReference type="CDD" id="cd12912">
    <property type="entry name" value="PDC2_MCP_like"/>
    <property type="match status" value="1"/>
</dbReference>
<dbReference type="Proteomes" id="UP000233248">
    <property type="component" value="Unassembled WGS sequence"/>
</dbReference>
<keyword evidence="6 9" id="KW-0472">Membrane</keyword>
<dbReference type="InterPro" id="IPR029151">
    <property type="entry name" value="Sensor-like_sf"/>
</dbReference>
<evidence type="ECO:0000313" key="12">
    <source>
        <dbReference type="Proteomes" id="UP000233248"/>
    </source>
</evidence>
<dbReference type="Gene3D" id="1.10.287.950">
    <property type="entry name" value="Methyl-accepting chemotaxis protein"/>
    <property type="match status" value="1"/>
</dbReference>
<evidence type="ECO:0000256" key="3">
    <source>
        <dbReference type="ARBA" id="ARBA00022500"/>
    </source>
</evidence>
<evidence type="ECO:0000256" key="7">
    <source>
        <dbReference type="ARBA" id="ARBA00029447"/>
    </source>
</evidence>
<keyword evidence="12" id="KW-1185">Reference proteome</keyword>
<dbReference type="InterPro" id="IPR033479">
    <property type="entry name" value="dCache_1"/>
</dbReference>
<dbReference type="EMBL" id="NXIF01000032">
    <property type="protein sequence ID" value="PKI80580.1"/>
    <property type="molecule type" value="Genomic_DNA"/>
</dbReference>
<evidence type="ECO:0000259" key="10">
    <source>
        <dbReference type="PROSITE" id="PS50111"/>
    </source>
</evidence>
<dbReference type="GO" id="GO:0005886">
    <property type="term" value="C:plasma membrane"/>
    <property type="evidence" value="ECO:0007669"/>
    <property type="project" value="UniProtKB-SubCell"/>
</dbReference>
<feature type="domain" description="Methyl-accepting transducer" evidence="10">
    <location>
        <begin position="461"/>
        <end position="690"/>
    </location>
</feature>
<evidence type="ECO:0000313" key="11">
    <source>
        <dbReference type="EMBL" id="PKI80580.1"/>
    </source>
</evidence>